<dbReference type="STRING" id="290052.ASU35_12700"/>
<feature type="transmembrane region" description="Helical" evidence="5">
    <location>
        <begin position="20"/>
        <end position="43"/>
    </location>
</feature>
<dbReference type="EMBL" id="LNAM01000170">
    <property type="protein sequence ID" value="KSV58476.1"/>
    <property type="molecule type" value="Genomic_DNA"/>
</dbReference>
<comment type="similarity">
    <text evidence="2">Belongs to the methyl-accepting chemotaxis (MCP) protein family.</text>
</comment>
<name>A0A0V8QD91_9FIRM</name>
<dbReference type="AlphaFoldDB" id="A0A0V8QD91"/>
<keyword evidence="3" id="KW-0807">Transducer</keyword>
<dbReference type="InterPro" id="IPR004090">
    <property type="entry name" value="Chemotax_Me-accpt_rcpt"/>
</dbReference>
<evidence type="ECO:0000256" key="2">
    <source>
        <dbReference type="ARBA" id="ARBA00029447"/>
    </source>
</evidence>
<sequence length="564" mass="62821">MKQRFQDRLRQYKTEKKLRVSFGIMIVIIILLGSISIFDFLYLSGKMNYFYKTPYVNSNAQLQFRRDTQSIMKNILWAMVEEDKGRRDSLLKTAKEDMESQKEQLELLKKNFADQELLKQLEEQMSVAKAAREKCMQYVEANDNKNGITAFNNEYGPAVEKILETLKQIGKVADSNADRSYKSILNGEIMGISAITVFIIGAVLLVFWLSKVITQMFTEPILEMENVVEQIANGNLENKIRYQSEDEIGSLAKNLDKASDFLKMVIADLNQIFGEMAKGNMAMELRKEEEYVGEFRPLIHAIGATVIQINETMKQIQEASDQVAMGSVQLAETAQQLAEGATEQAGSIEQMQAMITDMAERAKANTMKTKASEEQAKEVKEEAKVSSQEMEAMTEAMERINNTSAQINDIIVEIEDIASQTNLLSLNAAIEAARAGDAGKGFAVVADQIRKLAEDSAKSAVNTRNLIENSIREVEKGSEIAKNTAVSLEKVIAGIDEISTNTDEINAASVQQTEMLEEIEQGIEVISGVVQNNSATAQETSATSEELSAQSDTLRELIGQFRLK</sequence>
<keyword evidence="5" id="KW-0812">Transmembrane</keyword>
<feature type="coiled-coil region" evidence="4">
    <location>
        <begin position="369"/>
        <end position="396"/>
    </location>
</feature>
<reference evidence="8 9" key="1">
    <citation type="submission" date="2015-11" db="EMBL/GenBank/DDBJ databases">
        <title>Butyribacter intestini gen. nov., sp. nov., a butyric acid-producing bacterium of the family Lachnospiraceae isolated from the human faeces.</title>
        <authorList>
            <person name="Zou Y."/>
            <person name="Xue W."/>
            <person name="Luo G."/>
            <person name="Lv M."/>
        </authorList>
    </citation>
    <scope>NUCLEOTIDE SEQUENCE [LARGE SCALE GENOMIC DNA]</scope>
    <source>
        <strain evidence="8 9">ACET-33324</strain>
    </source>
</reference>
<dbReference type="Pfam" id="PF12729">
    <property type="entry name" value="4HB_MCP_1"/>
    <property type="match status" value="1"/>
</dbReference>
<feature type="coiled-coil region" evidence="4">
    <location>
        <begin position="91"/>
        <end position="118"/>
    </location>
</feature>
<dbReference type="Pfam" id="PF00015">
    <property type="entry name" value="MCPsignal"/>
    <property type="match status" value="1"/>
</dbReference>
<dbReference type="InterPro" id="IPR051310">
    <property type="entry name" value="MCP_chemotaxis"/>
</dbReference>
<comment type="caution">
    <text evidence="8">The sequence shown here is derived from an EMBL/GenBank/DDBJ whole genome shotgun (WGS) entry which is preliminary data.</text>
</comment>
<dbReference type="SUPFAM" id="SSF58104">
    <property type="entry name" value="Methyl-accepting chemotaxis protein (MCP) signaling domain"/>
    <property type="match status" value="1"/>
</dbReference>
<evidence type="ECO:0000256" key="1">
    <source>
        <dbReference type="ARBA" id="ARBA00022500"/>
    </source>
</evidence>
<dbReference type="PANTHER" id="PTHR43531:SF11">
    <property type="entry name" value="METHYL-ACCEPTING CHEMOTAXIS PROTEIN 3"/>
    <property type="match status" value="1"/>
</dbReference>
<feature type="transmembrane region" description="Helical" evidence="5">
    <location>
        <begin position="189"/>
        <end position="209"/>
    </location>
</feature>
<dbReference type="PANTHER" id="PTHR43531">
    <property type="entry name" value="PROTEIN ICFG"/>
    <property type="match status" value="1"/>
</dbReference>
<dbReference type="Gene3D" id="1.10.287.950">
    <property type="entry name" value="Methyl-accepting chemotaxis protein"/>
    <property type="match status" value="1"/>
</dbReference>
<dbReference type="RefSeq" id="WP_058353269.1">
    <property type="nucleotide sequence ID" value="NZ_CABMMD010000170.1"/>
</dbReference>
<keyword evidence="1" id="KW-0145">Chemotaxis</keyword>
<dbReference type="Gene3D" id="6.10.340.10">
    <property type="match status" value="1"/>
</dbReference>
<keyword evidence="9" id="KW-1185">Reference proteome</keyword>
<dbReference type="InterPro" id="IPR024478">
    <property type="entry name" value="HlyB_4HB_MCP"/>
</dbReference>
<keyword evidence="5" id="KW-1133">Transmembrane helix</keyword>
<dbReference type="SMART" id="SM00304">
    <property type="entry name" value="HAMP"/>
    <property type="match status" value="1"/>
</dbReference>
<accession>A0A0V8QD91</accession>
<dbReference type="Proteomes" id="UP000054874">
    <property type="component" value="Unassembled WGS sequence"/>
</dbReference>
<evidence type="ECO:0000256" key="5">
    <source>
        <dbReference type="SAM" id="Phobius"/>
    </source>
</evidence>
<evidence type="ECO:0000256" key="3">
    <source>
        <dbReference type="PROSITE-ProRule" id="PRU00284"/>
    </source>
</evidence>
<evidence type="ECO:0000256" key="4">
    <source>
        <dbReference type="SAM" id="Coils"/>
    </source>
</evidence>
<proteinExistence type="inferred from homology"/>
<keyword evidence="4" id="KW-0175">Coiled coil</keyword>
<keyword evidence="5" id="KW-0472">Membrane</keyword>
<dbReference type="GO" id="GO:0007165">
    <property type="term" value="P:signal transduction"/>
    <property type="evidence" value="ECO:0007669"/>
    <property type="project" value="UniProtKB-KW"/>
</dbReference>
<dbReference type="PROSITE" id="PS50885">
    <property type="entry name" value="HAMP"/>
    <property type="match status" value="1"/>
</dbReference>
<dbReference type="PRINTS" id="PR00260">
    <property type="entry name" value="CHEMTRNSDUCR"/>
</dbReference>
<protein>
    <recommendedName>
        <fullName evidence="10">Chemotaxis protein</fullName>
    </recommendedName>
</protein>
<organism evidence="8 9">
    <name type="scientific">Acetivibrio ethanolgignens</name>
    <dbReference type="NCBI Taxonomy" id="290052"/>
    <lineage>
        <taxon>Bacteria</taxon>
        <taxon>Bacillati</taxon>
        <taxon>Bacillota</taxon>
        <taxon>Clostridia</taxon>
        <taxon>Eubacteriales</taxon>
        <taxon>Oscillospiraceae</taxon>
        <taxon>Acetivibrio</taxon>
    </lineage>
</organism>
<evidence type="ECO:0000313" key="8">
    <source>
        <dbReference type="EMBL" id="KSV58476.1"/>
    </source>
</evidence>
<dbReference type="OrthoDB" id="1410840at2"/>
<dbReference type="Pfam" id="PF00672">
    <property type="entry name" value="HAMP"/>
    <property type="match status" value="1"/>
</dbReference>
<evidence type="ECO:0000259" key="7">
    <source>
        <dbReference type="PROSITE" id="PS50885"/>
    </source>
</evidence>
<gene>
    <name evidence="8" type="ORF">ASU35_12700</name>
</gene>
<feature type="domain" description="Methyl-accepting transducer" evidence="6">
    <location>
        <begin position="319"/>
        <end position="548"/>
    </location>
</feature>
<evidence type="ECO:0008006" key="10">
    <source>
        <dbReference type="Google" id="ProtNLM"/>
    </source>
</evidence>
<evidence type="ECO:0000259" key="6">
    <source>
        <dbReference type="PROSITE" id="PS50111"/>
    </source>
</evidence>
<dbReference type="InterPro" id="IPR003660">
    <property type="entry name" value="HAMP_dom"/>
</dbReference>
<dbReference type="PROSITE" id="PS50111">
    <property type="entry name" value="CHEMOTAXIS_TRANSDUC_2"/>
    <property type="match status" value="1"/>
</dbReference>
<dbReference type="GO" id="GO:0004888">
    <property type="term" value="F:transmembrane signaling receptor activity"/>
    <property type="evidence" value="ECO:0007669"/>
    <property type="project" value="InterPro"/>
</dbReference>
<feature type="domain" description="HAMP" evidence="7">
    <location>
        <begin position="215"/>
        <end position="267"/>
    </location>
</feature>
<dbReference type="InterPro" id="IPR004089">
    <property type="entry name" value="MCPsignal_dom"/>
</dbReference>
<dbReference type="GO" id="GO:0006935">
    <property type="term" value="P:chemotaxis"/>
    <property type="evidence" value="ECO:0007669"/>
    <property type="project" value="UniProtKB-KW"/>
</dbReference>
<evidence type="ECO:0000313" key="9">
    <source>
        <dbReference type="Proteomes" id="UP000054874"/>
    </source>
</evidence>
<dbReference type="GO" id="GO:0005886">
    <property type="term" value="C:plasma membrane"/>
    <property type="evidence" value="ECO:0007669"/>
    <property type="project" value="TreeGrafter"/>
</dbReference>
<dbReference type="SMART" id="SM00283">
    <property type="entry name" value="MA"/>
    <property type="match status" value="1"/>
</dbReference>
<dbReference type="CDD" id="cd06225">
    <property type="entry name" value="HAMP"/>
    <property type="match status" value="1"/>
</dbReference>